<feature type="compositionally biased region" description="Basic and acidic residues" evidence="1">
    <location>
        <begin position="11"/>
        <end position="20"/>
    </location>
</feature>
<evidence type="ECO:0000313" key="3">
    <source>
        <dbReference type="Proteomes" id="UP001321542"/>
    </source>
</evidence>
<evidence type="ECO:0000313" key="2">
    <source>
        <dbReference type="EMBL" id="BBC39096.1"/>
    </source>
</evidence>
<sequence length="105" mass="11911">MLSGLLRSHPPVREQLRDKYPYPGTTADRPHGARNHHHRGRYLEGHPHTTPVPDVDPNLLMVRHALRTDHSGALPTGTLRIRRSREPVERSLKAQAGWQLPNVTT</sequence>
<dbReference type="EMBL" id="AP018448">
    <property type="protein sequence ID" value="BBC39096.1"/>
    <property type="molecule type" value="Genomic_DNA"/>
</dbReference>
<evidence type="ECO:0000256" key="1">
    <source>
        <dbReference type="SAM" id="MobiDB-lite"/>
    </source>
</evidence>
<name>A0ABM7FPM9_9ACTN</name>
<reference evidence="2 3" key="1">
    <citation type="journal article" date="2010" name="ChemBioChem">
        <title>Cloning and characterization of the biosynthetic gene cluster of 16-membered macrolide antibiotic FD-891: involvement of a dual functional cytochrome P450 monooxygenase catalyzing epoxidation and hydroxylation.</title>
        <authorList>
            <person name="Kudo F."/>
            <person name="Motegi A."/>
            <person name="Mizoue K."/>
            <person name="Eguchi T."/>
        </authorList>
    </citation>
    <scope>NUCLEOTIDE SEQUENCE [LARGE SCALE GENOMIC DNA]</scope>
    <source>
        <strain evidence="2 3">A-8890</strain>
    </source>
</reference>
<feature type="region of interest" description="Disordered" evidence="1">
    <location>
        <begin position="1"/>
        <end position="56"/>
    </location>
</feature>
<protein>
    <submittedName>
        <fullName evidence="2">Uncharacterized protein</fullName>
    </submittedName>
</protein>
<reference evidence="2 3" key="2">
    <citation type="journal article" date="2023" name="ChemBioChem">
        <title>Acyltransferase Domain Exchange between Two Independent Type I Polyketide Synthases in the Same Producer Strain of Macrolide Antibiotics.</title>
        <authorList>
            <person name="Kudo F."/>
            <person name="Kishikawa K."/>
            <person name="Tsuboi K."/>
            <person name="Kido T."/>
            <person name="Usui T."/>
            <person name="Hashimoto J."/>
            <person name="Shin-Ya K."/>
            <person name="Miyanaga A."/>
            <person name="Eguchi T."/>
        </authorList>
    </citation>
    <scope>NUCLEOTIDE SEQUENCE [LARGE SCALE GENOMIC DNA]</scope>
    <source>
        <strain evidence="2 3">A-8890</strain>
    </source>
</reference>
<dbReference type="Proteomes" id="UP001321542">
    <property type="component" value="Chromosome"/>
</dbReference>
<accession>A0ABM7FPM9</accession>
<gene>
    <name evidence="2" type="ORF">SGFS_103900</name>
</gene>
<proteinExistence type="predicted"/>
<keyword evidence="3" id="KW-1185">Reference proteome</keyword>
<organism evidence="2 3">
    <name type="scientific">Streptomyces graminofaciens</name>
    <dbReference type="NCBI Taxonomy" id="68212"/>
    <lineage>
        <taxon>Bacteria</taxon>
        <taxon>Bacillati</taxon>
        <taxon>Actinomycetota</taxon>
        <taxon>Actinomycetes</taxon>
        <taxon>Kitasatosporales</taxon>
        <taxon>Streptomycetaceae</taxon>
        <taxon>Streptomyces</taxon>
    </lineage>
</organism>
<feature type="region of interest" description="Disordered" evidence="1">
    <location>
        <begin position="86"/>
        <end position="105"/>
    </location>
</feature>